<organism evidence="2 3">
    <name type="scientific">Nereida ignava</name>
    <dbReference type="NCBI Taxonomy" id="282199"/>
    <lineage>
        <taxon>Bacteria</taxon>
        <taxon>Pseudomonadati</taxon>
        <taxon>Pseudomonadota</taxon>
        <taxon>Alphaproteobacteria</taxon>
        <taxon>Rhodobacterales</taxon>
        <taxon>Roseobacteraceae</taxon>
        <taxon>Nereida</taxon>
    </lineage>
</organism>
<dbReference type="EMBL" id="CVQV01000035">
    <property type="protein sequence ID" value="CRK76743.1"/>
    <property type="molecule type" value="Genomic_DNA"/>
</dbReference>
<dbReference type="RefSeq" id="WP_048600127.1">
    <property type="nucleotide sequence ID" value="NZ_CVPC01000035.1"/>
</dbReference>
<reference evidence="2 3" key="1">
    <citation type="submission" date="2015-04" db="EMBL/GenBank/DDBJ databases">
        <authorList>
            <person name="Syromyatnikov M.Y."/>
            <person name="Popov V.N."/>
        </authorList>
    </citation>
    <scope>NUCLEOTIDE SEQUENCE [LARGE SCALE GENOMIC DNA]</scope>
    <source>
        <strain evidence="2 3">CECT 5292</strain>
    </source>
</reference>
<evidence type="ECO:0000313" key="2">
    <source>
        <dbReference type="EMBL" id="CRK76743.1"/>
    </source>
</evidence>
<proteinExistence type="predicted"/>
<accession>A0A0U1NQM0</accession>
<dbReference type="AlphaFoldDB" id="A0A0U1NQM0"/>
<gene>
    <name evidence="2" type="ORF">NIG5292_02810</name>
</gene>
<name>A0A0U1NQM0_9RHOB</name>
<keyword evidence="1" id="KW-0732">Signal</keyword>
<feature type="signal peptide" evidence="1">
    <location>
        <begin position="1"/>
        <end position="28"/>
    </location>
</feature>
<evidence type="ECO:0000256" key="1">
    <source>
        <dbReference type="SAM" id="SignalP"/>
    </source>
</evidence>
<dbReference type="Proteomes" id="UP000048949">
    <property type="component" value="Unassembled WGS sequence"/>
</dbReference>
<evidence type="ECO:0008006" key="4">
    <source>
        <dbReference type="Google" id="ProtNLM"/>
    </source>
</evidence>
<protein>
    <recommendedName>
        <fullName evidence="4">Invasion protein B, involved in pathogenesis</fullName>
    </recommendedName>
</protein>
<evidence type="ECO:0000313" key="3">
    <source>
        <dbReference type="Proteomes" id="UP000048949"/>
    </source>
</evidence>
<feature type="chain" id="PRO_5006712305" description="Invasion protein B, involved in pathogenesis" evidence="1">
    <location>
        <begin position="29"/>
        <end position="183"/>
    </location>
</feature>
<sequence>MPIMPKRTGYKTITLICAFLALPVGVHAEEEIDADAWFGDWSVFIDSGDCWLASHPIDMSQQAIEDVTLFVAFHQRSMNSEISVLFECGLVDVSDVEVTLDSKAYSLNVYEDTAFTSASENTEILKKMLLAKQTSISFSTLAETFNDLAIGYGGFRDAYNFTNEHCGFFKNNDLDGDQKREPI</sequence>
<keyword evidence="3" id="KW-1185">Reference proteome</keyword>